<dbReference type="Pfam" id="PF00201">
    <property type="entry name" value="UDPGT"/>
    <property type="match status" value="1"/>
</dbReference>
<dbReference type="EMBL" id="VUJU01001617">
    <property type="protein sequence ID" value="KAF0764511.1"/>
    <property type="molecule type" value="Genomic_DNA"/>
</dbReference>
<reference evidence="4 5" key="1">
    <citation type="submission" date="2019-08" db="EMBL/GenBank/DDBJ databases">
        <title>Whole genome of Aphis craccivora.</title>
        <authorList>
            <person name="Voronova N.V."/>
            <person name="Shulinski R.S."/>
            <person name="Bandarenka Y.V."/>
            <person name="Zhorov D.G."/>
            <person name="Warner D."/>
        </authorList>
    </citation>
    <scope>NUCLEOTIDE SEQUENCE [LARGE SCALE GENOMIC DNA]</scope>
    <source>
        <strain evidence="4">180601</strain>
        <tissue evidence="4">Whole Body</tissue>
    </source>
</reference>
<gene>
    <name evidence="4" type="ORF">FWK35_00011894</name>
</gene>
<dbReference type="AlphaFoldDB" id="A0A6G0Z2A7"/>
<name>A0A6G0Z2A7_APHCR</name>
<dbReference type="SUPFAM" id="SSF53756">
    <property type="entry name" value="UDP-Glycosyltransferase/glycogen phosphorylase"/>
    <property type="match status" value="1"/>
</dbReference>
<evidence type="ECO:0000313" key="4">
    <source>
        <dbReference type="EMBL" id="KAF0764511.1"/>
    </source>
</evidence>
<evidence type="ECO:0000256" key="3">
    <source>
        <dbReference type="ARBA" id="ARBA00022679"/>
    </source>
</evidence>
<accession>A0A6G0Z2A7</accession>
<proteinExistence type="inferred from homology"/>
<protein>
    <submittedName>
        <fullName evidence="4">UDP-glucuronosyltransferase 2B7-like isoform X2</fullName>
    </submittedName>
</protein>
<evidence type="ECO:0000256" key="1">
    <source>
        <dbReference type="ARBA" id="ARBA00009995"/>
    </source>
</evidence>
<dbReference type="InterPro" id="IPR002213">
    <property type="entry name" value="UDP_glucos_trans"/>
</dbReference>
<dbReference type="PANTHER" id="PTHR48043:SF145">
    <property type="entry name" value="FI06409P-RELATED"/>
    <property type="match status" value="1"/>
</dbReference>
<comment type="caution">
    <text evidence="4">The sequence shown here is derived from an EMBL/GenBank/DDBJ whole genome shotgun (WGS) entry which is preliminary data.</text>
</comment>
<keyword evidence="3 4" id="KW-0808">Transferase</keyword>
<keyword evidence="2" id="KW-0328">Glycosyltransferase</keyword>
<dbReference type="GO" id="GO:0008194">
    <property type="term" value="F:UDP-glycosyltransferase activity"/>
    <property type="evidence" value="ECO:0007669"/>
    <property type="project" value="InterPro"/>
</dbReference>
<comment type="similarity">
    <text evidence="1">Belongs to the UDP-glycosyltransferase family.</text>
</comment>
<dbReference type="Proteomes" id="UP000478052">
    <property type="component" value="Unassembled WGS sequence"/>
</dbReference>
<sequence>MDIISFIPIFVSQNKIIVGLVGRFTENAKRMSTIFHDRPMSALDTAVYWVEYVIRHKGAHHLRSEAVKLTWYQYLLLDSRAVIIWRPEQN</sequence>
<keyword evidence="5" id="KW-1185">Reference proteome</keyword>
<dbReference type="OrthoDB" id="5835829at2759"/>
<evidence type="ECO:0000256" key="2">
    <source>
        <dbReference type="ARBA" id="ARBA00022676"/>
    </source>
</evidence>
<organism evidence="4 5">
    <name type="scientific">Aphis craccivora</name>
    <name type="common">Cowpea aphid</name>
    <dbReference type="NCBI Taxonomy" id="307492"/>
    <lineage>
        <taxon>Eukaryota</taxon>
        <taxon>Metazoa</taxon>
        <taxon>Ecdysozoa</taxon>
        <taxon>Arthropoda</taxon>
        <taxon>Hexapoda</taxon>
        <taxon>Insecta</taxon>
        <taxon>Pterygota</taxon>
        <taxon>Neoptera</taxon>
        <taxon>Paraneoptera</taxon>
        <taxon>Hemiptera</taxon>
        <taxon>Sternorrhyncha</taxon>
        <taxon>Aphidomorpha</taxon>
        <taxon>Aphidoidea</taxon>
        <taxon>Aphididae</taxon>
        <taxon>Aphidini</taxon>
        <taxon>Aphis</taxon>
        <taxon>Aphis</taxon>
    </lineage>
</organism>
<dbReference type="PANTHER" id="PTHR48043">
    <property type="entry name" value="EG:EG0003.4 PROTEIN-RELATED"/>
    <property type="match status" value="1"/>
</dbReference>
<evidence type="ECO:0000313" key="5">
    <source>
        <dbReference type="Proteomes" id="UP000478052"/>
    </source>
</evidence>
<dbReference type="InterPro" id="IPR050271">
    <property type="entry name" value="UDP-glycosyltransferase"/>
</dbReference>